<evidence type="ECO:0000259" key="1">
    <source>
        <dbReference type="PROSITE" id="PS50943"/>
    </source>
</evidence>
<sequence length="125" mass="13967">MADTNMMIAKNIREALKKAEKKQYELADALGYSKQTVSNILAGSRTVNAMDLKKIAGFCNISMDRLVALPEKPVETNVVRAFMGQVKTKEAKKGIEMADKLIDMYLFHSRIYESGMVGMKEKSSL</sequence>
<dbReference type="InterPro" id="IPR001387">
    <property type="entry name" value="Cro/C1-type_HTH"/>
</dbReference>
<dbReference type="InterPro" id="IPR010982">
    <property type="entry name" value="Lambda_DNA-bd_dom_sf"/>
</dbReference>
<protein>
    <submittedName>
        <fullName evidence="2">Helix-turn-helix transcriptional regulator</fullName>
    </submittedName>
</protein>
<dbReference type="GO" id="GO:0003677">
    <property type="term" value="F:DNA binding"/>
    <property type="evidence" value="ECO:0007669"/>
    <property type="project" value="InterPro"/>
</dbReference>
<dbReference type="Gene3D" id="1.10.260.40">
    <property type="entry name" value="lambda repressor-like DNA-binding domains"/>
    <property type="match status" value="1"/>
</dbReference>
<dbReference type="SUPFAM" id="SSF47413">
    <property type="entry name" value="lambda repressor-like DNA-binding domains"/>
    <property type="match status" value="1"/>
</dbReference>
<dbReference type="GeneID" id="61924409"/>
<dbReference type="Proteomes" id="UP000503330">
    <property type="component" value="Chromosome"/>
</dbReference>
<dbReference type="SMART" id="SM00530">
    <property type="entry name" value="HTH_XRE"/>
    <property type="match status" value="1"/>
</dbReference>
<dbReference type="Pfam" id="PF01381">
    <property type="entry name" value="HTH_3"/>
    <property type="match status" value="1"/>
</dbReference>
<name>A0AAP9MDY7_CLOIN</name>
<evidence type="ECO:0000313" key="2">
    <source>
        <dbReference type="EMBL" id="QJA01401.1"/>
    </source>
</evidence>
<organism evidence="2 3">
    <name type="scientific">Clostridium innocuum</name>
    <dbReference type="NCBI Taxonomy" id="1522"/>
    <lineage>
        <taxon>Bacteria</taxon>
        <taxon>Bacillati</taxon>
        <taxon>Bacillota</taxon>
        <taxon>Clostridia</taxon>
        <taxon>Eubacteriales</taxon>
        <taxon>Clostridiaceae</taxon>
        <taxon>Clostridium</taxon>
    </lineage>
</organism>
<dbReference type="CDD" id="cd00093">
    <property type="entry name" value="HTH_XRE"/>
    <property type="match status" value="1"/>
</dbReference>
<reference evidence="2 3" key="1">
    <citation type="submission" date="2020-02" db="EMBL/GenBank/DDBJ databases">
        <authorList>
            <person name="Kociolek L.K."/>
            <person name="Ozer E.A."/>
        </authorList>
    </citation>
    <scope>NUCLEOTIDE SEQUENCE [LARGE SCALE GENOMIC DNA]</scope>
    <source>
        <strain evidence="2 3">ATCC 14501</strain>
    </source>
</reference>
<dbReference type="EMBL" id="CP048838">
    <property type="protein sequence ID" value="QJA01401.1"/>
    <property type="molecule type" value="Genomic_DNA"/>
</dbReference>
<gene>
    <name evidence="2" type="ORF">G4D54_02690</name>
</gene>
<proteinExistence type="predicted"/>
<dbReference type="AlphaFoldDB" id="A0AAP9MDY7"/>
<evidence type="ECO:0000313" key="3">
    <source>
        <dbReference type="Proteomes" id="UP000503330"/>
    </source>
</evidence>
<dbReference type="PROSITE" id="PS50943">
    <property type="entry name" value="HTH_CROC1"/>
    <property type="match status" value="1"/>
</dbReference>
<accession>A0AAP9MDY7</accession>
<dbReference type="RefSeq" id="WP_002607201.1">
    <property type="nucleotide sequence ID" value="NZ_BAAACC010000020.1"/>
</dbReference>
<feature type="domain" description="HTH cro/C1-type" evidence="1">
    <location>
        <begin position="12"/>
        <end position="66"/>
    </location>
</feature>